<proteinExistence type="predicted"/>
<accession>A0ABN1ANP9</accession>
<dbReference type="InterPro" id="IPR023346">
    <property type="entry name" value="Lysozyme-like_dom_sf"/>
</dbReference>
<dbReference type="CDD" id="cd00254">
    <property type="entry name" value="LT-like"/>
    <property type="match status" value="1"/>
</dbReference>
<reference evidence="2 3" key="1">
    <citation type="journal article" date="2019" name="Int. J. Syst. Evol. Microbiol.">
        <title>The Global Catalogue of Microorganisms (GCM) 10K type strain sequencing project: providing services to taxonomists for standard genome sequencing and annotation.</title>
        <authorList>
            <consortium name="The Broad Institute Genomics Platform"/>
            <consortium name="The Broad Institute Genome Sequencing Center for Infectious Disease"/>
            <person name="Wu L."/>
            <person name="Ma J."/>
        </authorList>
    </citation>
    <scope>NUCLEOTIDE SEQUENCE [LARGE SCALE GENOMIC DNA]</scope>
    <source>
        <strain evidence="2 3">JCM 12389</strain>
    </source>
</reference>
<evidence type="ECO:0000313" key="3">
    <source>
        <dbReference type="Proteomes" id="UP001500880"/>
    </source>
</evidence>
<dbReference type="PANTHER" id="PTHR37423">
    <property type="entry name" value="SOLUBLE LYTIC MUREIN TRANSGLYCOSYLASE-RELATED"/>
    <property type="match status" value="1"/>
</dbReference>
<dbReference type="RefSeq" id="WP_343836474.1">
    <property type="nucleotide sequence ID" value="NZ_BAAADO010000001.1"/>
</dbReference>
<dbReference type="PANTHER" id="PTHR37423:SF2">
    <property type="entry name" value="MEMBRANE-BOUND LYTIC MUREIN TRANSGLYCOSYLASE C"/>
    <property type="match status" value="1"/>
</dbReference>
<feature type="domain" description="Transglycosylase SLT" evidence="1">
    <location>
        <begin position="88"/>
        <end position="196"/>
    </location>
</feature>
<dbReference type="Pfam" id="PF01464">
    <property type="entry name" value="SLT"/>
    <property type="match status" value="1"/>
</dbReference>
<dbReference type="EMBL" id="BAAADO010000001">
    <property type="protein sequence ID" value="GAA0480734.1"/>
    <property type="molecule type" value="Genomic_DNA"/>
</dbReference>
<evidence type="ECO:0000313" key="2">
    <source>
        <dbReference type="EMBL" id="GAA0480734.1"/>
    </source>
</evidence>
<evidence type="ECO:0000259" key="1">
    <source>
        <dbReference type="Pfam" id="PF01464"/>
    </source>
</evidence>
<sequence length="206" mass="22607">MEGKLLQSLIQLQSISSFSPYGSSNQQMNLLNQAFQSILNQQISTVSNSPQPQTSTISSNQLFSIKNSYTPTIQYQSSTESPGEVEPYIQKASEIFGIDPDLIRSVIDTESNFNMNAVSHAGAEGLMQLMPETARGLGVRNAFDPEQNVLGGTKYLKQMLDRYNGDTSLALAAYNAGPGNVDKYNGIPPFKETQNYVQKVMGKYMA</sequence>
<dbReference type="Proteomes" id="UP001500880">
    <property type="component" value="Unassembled WGS sequence"/>
</dbReference>
<organism evidence="2 3">
    <name type="scientific">Salinibacillus aidingensis</name>
    <dbReference type="NCBI Taxonomy" id="237684"/>
    <lineage>
        <taxon>Bacteria</taxon>
        <taxon>Bacillati</taxon>
        <taxon>Bacillota</taxon>
        <taxon>Bacilli</taxon>
        <taxon>Bacillales</taxon>
        <taxon>Bacillaceae</taxon>
        <taxon>Salinibacillus</taxon>
    </lineage>
</organism>
<dbReference type="Gene3D" id="1.10.530.10">
    <property type="match status" value="1"/>
</dbReference>
<dbReference type="SUPFAM" id="SSF53955">
    <property type="entry name" value="Lysozyme-like"/>
    <property type="match status" value="1"/>
</dbReference>
<dbReference type="InterPro" id="IPR008258">
    <property type="entry name" value="Transglycosylase_SLT_dom_1"/>
</dbReference>
<protein>
    <recommendedName>
        <fullName evidence="1">Transglycosylase SLT domain-containing protein</fullName>
    </recommendedName>
</protein>
<gene>
    <name evidence="2" type="ORF">GCM10008986_01660</name>
</gene>
<keyword evidence="3" id="KW-1185">Reference proteome</keyword>
<comment type="caution">
    <text evidence="2">The sequence shown here is derived from an EMBL/GenBank/DDBJ whole genome shotgun (WGS) entry which is preliminary data.</text>
</comment>
<name>A0ABN1ANP9_9BACI</name>